<protein>
    <recommendedName>
        <fullName evidence="5">Beta-lactamase</fullName>
    </recommendedName>
</protein>
<dbReference type="HOGENOM" id="CLU_000288_36_9_1"/>
<organism evidence="3 4">
    <name type="scientific">Nematostella vectensis</name>
    <name type="common">Starlet sea anemone</name>
    <dbReference type="NCBI Taxonomy" id="45351"/>
    <lineage>
        <taxon>Eukaryota</taxon>
        <taxon>Metazoa</taxon>
        <taxon>Cnidaria</taxon>
        <taxon>Anthozoa</taxon>
        <taxon>Hexacorallia</taxon>
        <taxon>Actiniaria</taxon>
        <taxon>Edwardsiidae</taxon>
        <taxon>Nematostella</taxon>
    </lineage>
</organism>
<dbReference type="InterPro" id="IPR040239">
    <property type="entry name" value="HcpB-like"/>
</dbReference>
<dbReference type="SMART" id="SM00671">
    <property type="entry name" value="SEL1"/>
    <property type="match status" value="5"/>
</dbReference>
<dbReference type="PANTHER" id="PTHR13891">
    <property type="entry name" value="CYTOCHROME C OXIDASE ASSEMBLY FACTOR 7"/>
    <property type="match status" value="1"/>
</dbReference>
<dbReference type="AlphaFoldDB" id="A7SRL2"/>
<dbReference type="eggNOG" id="KOG4014">
    <property type="taxonomic scope" value="Eukaryota"/>
</dbReference>
<dbReference type="Pfam" id="PF08238">
    <property type="entry name" value="Sel1"/>
    <property type="match status" value="5"/>
</dbReference>
<evidence type="ECO:0000256" key="2">
    <source>
        <dbReference type="ARBA" id="ARBA00022737"/>
    </source>
</evidence>
<dbReference type="Proteomes" id="UP000001593">
    <property type="component" value="Unassembled WGS sequence"/>
</dbReference>
<dbReference type="Gene3D" id="1.25.40.10">
    <property type="entry name" value="Tetratricopeptide repeat domain"/>
    <property type="match status" value="1"/>
</dbReference>
<dbReference type="InterPro" id="IPR011990">
    <property type="entry name" value="TPR-like_helical_dom_sf"/>
</dbReference>
<evidence type="ECO:0000256" key="1">
    <source>
        <dbReference type="ARBA" id="ARBA00008486"/>
    </source>
</evidence>
<dbReference type="InParanoid" id="A7SRL2"/>
<gene>
    <name evidence="3" type="ORF">NEMVEDRAFT_v1g246955</name>
</gene>
<evidence type="ECO:0008006" key="5">
    <source>
        <dbReference type="Google" id="ProtNLM"/>
    </source>
</evidence>
<dbReference type="EMBL" id="DS469764">
    <property type="protein sequence ID" value="EDO33640.1"/>
    <property type="molecule type" value="Genomic_DNA"/>
</dbReference>
<dbReference type="STRING" id="45351.A7SRL2"/>
<dbReference type="KEGG" id="nve:5504874"/>
<proteinExistence type="inferred from homology"/>
<accession>A7SRL2</accession>
<dbReference type="PhylomeDB" id="A7SRL2"/>
<comment type="similarity">
    <text evidence="1">Belongs to the hcp beta-lactamase family.</text>
</comment>
<name>A7SRL2_NEMVE</name>
<evidence type="ECO:0000313" key="3">
    <source>
        <dbReference type="EMBL" id="EDO33640.1"/>
    </source>
</evidence>
<keyword evidence="2" id="KW-0677">Repeat</keyword>
<reference evidence="3 4" key="1">
    <citation type="journal article" date="2007" name="Science">
        <title>Sea anemone genome reveals ancestral eumetazoan gene repertoire and genomic organization.</title>
        <authorList>
            <person name="Putnam N.H."/>
            <person name="Srivastava M."/>
            <person name="Hellsten U."/>
            <person name="Dirks B."/>
            <person name="Chapman J."/>
            <person name="Salamov A."/>
            <person name="Terry A."/>
            <person name="Shapiro H."/>
            <person name="Lindquist E."/>
            <person name="Kapitonov V.V."/>
            <person name="Jurka J."/>
            <person name="Genikhovich G."/>
            <person name="Grigoriev I.V."/>
            <person name="Lucas S.M."/>
            <person name="Steele R.E."/>
            <person name="Finnerty J.R."/>
            <person name="Technau U."/>
            <person name="Martindale M.Q."/>
            <person name="Rokhsar D.S."/>
        </authorList>
    </citation>
    <scope>NUCLEOTIDE SEQUENCE [LARGE SCALE GENOMIC DNA]</scope>
    <source>
        <strain evidence="4">CH2 X CH6</strain>
    </source>
</reference>
<sequence length="216" mass="24006">MTSDKSAAAAKEYAKQLGDIFKHECELSRKKESCHQLAEFYLAVEKDVHKAKDTFKLACEELGLMESCFALGNLHLTSKELKDPEEALRLFGIACENKQAGACNNAGLIYQSGIEQTHIKKDINKAMEFFDKSCTEGNKNGCFNLSAIYLMGRDGIAKDMKKAFDYSMKGCQMGHPWGCANVSRMYALGDGVVKNPEEAAKYKKLAKEYSVTEVIL</sequence>
<dbReference type="GO" id="GO:0005758">
    <property type="term" value="C:mitochondrial intermembrane space"/>
    <property type="evidence" value="ECO:0000318"/>
    <property type="project" value="GO_Central"/>
</dbReference>
<dbReference type="InterPro" id="IPR006597">
    <property type="entry name" value="Sel1-like"/>
</dbReference>
<dbReference type="SUPFAM" id="SSF81901">
    <property type="entry name" value="HCP-like"/>
    <property type="match status" value="1"/>
</dbReference>
<dbReference type="OMA" id="QYASKAC"/>
<dbReference type="PANTHER" id="PTHR13891:SF1">
    <property type="entry name" value="CYTOCHROME C OXIDASE ASSEMBLY FACTOR 7"/>
    <property type="match status" value="1"/>
</dbReference>
<evidence type="ECO:0000313" key="4">
    <source>
        <dbReference type="Proteomes" id="UP000001593"/>
    </source>
</evidence>
<dbReference type="OrthoDB" id="272077at2759"/>
<keyword evidence="4" id="KW-1185">Reference proteome</keyword>